<reference evidence="1" key="1">
    <citation type="submission" date="2018-10" db="EMBL/GenBank/DDBJ databases">
        <title>Hidden diversity of soil giant viruses.</title>
        <authorList>
            <person name="Schulz F."/>
            <person name="Alteio L."/>
            <person name="Goudeau D."/>
            <person name="Ryan E.M."/>
            <person name="Malmstrom R.R."/>
            <person name="Blanchard J."/>
            <person name="Woyke T."/>
        </authorList>
    </citation>
    <scope>NUCLEOTIDE SEQUENCE</scope>
    <source>
        <strain evidence="1">TEV1</strain>
    </source>
</reference>
<dbReference type="EMBL" id="MK071983">
    <property type="protein sequence ID" value="AYV76183.1"/>
    <property type="molecule type" value="Genomic_DNA"/>
</dbReference>
<sequence>MKNQVISTICLCCLFVSAVSGSFESDNMRIVWKRPFSLDPVIVHPVKKYNFTFNRKPEIISTDISLTIRQNGFDEISDIQMEQISTEIMLAWVTGINTNVKTIRWDFTVNNDQGFLHVVAINAAISNNQVKMTGGSITLEQKLPAMYNTEQKCARTGDRKYGVAGPRKNECQNHDVKRSLNPDELLQVNNALTSKLVQAMMLLG</sequence>
<name>A0A3G4ZRG1_9VIRU</name>
<protein>
    <submittedName>
        <fullName evidence="1">Uncharacterized protein</fullName>
    </submittedName>
</protein>
<gene>
    <name evidence="1" type="ORF">Terrestrivirus5_5</name>
</gene>
<proteinExistence type="predicted"/>
<organism evidence="1">
    <name type="scientific">Terrestrivirus sp</name>
    <dbReference type="NCBI Taxonomy" id="2487775"/>
    <lineage>
        <taxon>Viruses</taxon>
        <taxon>Varidnaviria</taxon>
        <taxon>Bamfordvirae</taxon>
        <taxon>Nucleocytoviricota</taxon>
        <taxon>Megaviricetes</taxon>
        <taxon>Imitervirales</taxon>
        <taxon>Mimiviridae</taxon>
        <taxon>Klosneuvirinae</taxon>
    </lineage>
</organism>
<accession>A0A3G4ZRG1</accession>
<evidence type="ECO:0000313" key="1">
    <source>
        <dbReference type="EMBL" id="AYV76183.1"/>
    </source>
</evidence>